<proteinExistence type="predicted"/>
<evidence type="ECO:0000313" key="1">
    <source>
        <dbReference type="EMBL" id="QDG53245.1"/>
    </source>
</evidence>
<dbReference type="RefSeq" id="WP_141199706.1">
    <property type="nucleotide sequence ID" value="NZ_CP041186.1"/>
</dbReference>
<sequence>MLSIDQPVSLAPLAQLPKLETVWIGGGAVVDVEALLDAPALEVVELGQYVRISDGELDDINEKIRARGIATSQRKG</sequence>
<reference evidence="1 2" key="1">
    <citation type="submission" date="2019-06" db="EMBL/GenBank/DDBJ databases">
        <title>Persicimonas caeni gen. nov., sp. nov., a predatory bacterium isolated from solar saltern.</title>
        <authorList>
            <person name="Wang S."/>
        </authorList>
    </citation>
    <scope>NUCLEOTIDE SEQUENCE [LARGE SCALE GENOMIC DNA]</scope>
    <source>
        <strain evidence="1 2">YN101</strain>
    </source>
</reference>
<accession>A0A5B8YC55</accession>
<keyword evidence="2" id="KW-1185">Reference proteome</keyword>
<evidence type="ECO:0000313" key="2">
    <source>
        <dbReference type="Proteomes" id="UP000315995"/>
    </source>
</evidence>
<name>A0A4Y6PZR7_PERCE</name>
<organism evidence="1 2">
    <name type="scientific">Persicimonas caeni</name>
    <dbReference type="NCBI Taxonomy" id="2292766"/>
    <lineage>
        <taxon>Bacteria</taxon>
        <taxon>Deltaproteobacteria</taxon>
        <taxon>Bradymonadales</taxon>
        <taxon>Bradymonadaceae</taxon>
        <taxon>Persicimonas</taxon>
    </lineage>
</organism>
<dbReference type="EMBL" id="CP041186">
    <property type="protein sequence ID" value="QDG53245.1"/>
    <property type="molecule type" value="Genomic_DNA"/>
</dbReference>
<accession>A0A4Y6PZR7</accession>
<gene>
    <name evidence="1" type="ORF">FIV42_21595</name>
</gene>
<dbReference type="AlphaFoldDB" id="A0A4Y6PZR7"/>
<dbReference type="Proteomes" id="UP000315995">
    <property type="component" value="Chromosome"/>
</dbReference>
<protein>
    <submittedName>
        <fullName evidence="1">Uncharacterized protein</fullName>
    </submittedName>
</protein>